<reference evidence="2" key="1">
    <citation type="journal article" date="2015" name="Nature">
        <title>Complex archaea that bridge the gap between prokaryotes and eukaryotes.</title>
        <authorList>
            <person name="Spang A."/>
            <person name="Saw J.H."/>
            <person name="Jorgensen S.L."/>
            <person name="Zaremba-Niedzwiedzka K."/>
            <person name="Martijn J."/>
            <person name="Lind A.E."/>
            <person name="van Eijk R."/>
            <person name="Schleper C."/>
            <person name="Guy L."/>
            <person name="Ettema T.J."/>
        </authorList>
    </citation>
    <scope>NUCLEOTIDE SEQUENCE</scope>
</reference>
<comment type="caution">
    <text evidence="2">The sequence shown here is derived from an EMBL/GenBank/DDBJ whole genome shotgun (WGS) entry which is preliminary data.</text>
</comment>
<gene>
    <name evidence="2" type="ORF">LCGC14_2515070</name>
</gene>
<dbReference type="SMART" id="SM00710">
    <property type="entry name" value="PbH1"/>
    <property type="match status" value="3"/>
</dbReference>
<evidence type="ECO:0000259" key="1">
    <source>
        <dbReference type="Pfam" id="PF13229"/>
    </source>
</evidence>
<dbReference type="InterPro" id="IPR039448">
    <property type="entry name" value="Beta_helix"/>
</dbReference>
<dbReference type="Gene3D" id="2.160.20.10">
    <property type="entry name" value="Single-stranded right-handed beta-helix, Pectin lyase-like"/>
    <property type="match status" value="1"/>
</dbReference>
<dbReference type="Pfam" id="PF13229">
    <property type="entry name" value="Beta_helix"/>
    <property type="match status" value="1"/>
</dbReference>
<feature type="non-terminal residue" evidence="2">
    <location>
        <position position="1"/>
    </location>
</feature>
<dbReference type="SUPFAM" id="SSF51126">
    <property type="entry name" value="Pectin lyase-like"/>
    <property type="match status" value="1"/>
</dbReference>
<dbReference type="EMBL" id="LAZR01040434">
    <property type="protein sequence ID" value="KKL14496.1"/>
    <property type="molecule type" value="Genomic_DNA"/>
</dbReference>
<feature type="domain" description="Right handed beta helix" evidence="1">
    <location>
        <begin position="274"/>
        <end position="398"/>
    </location>
</feature>
<name>A0A0F9D9L7_9ZZZZ</name>
<evidence type="ECO:0000313" key="2">
    <source>
        <dbReference type="EMBL" id="KKL14496.1"/>
    </source>
</evidence>
<dbReference type="AlphaFoldDB" id="A0A0F9D9L7"/>
<accession>A0A0F9D9L7</accession>
<feature type="non-terminal residue" evidence="2">
    <location>
        <position position="493"/>
    </location>
</feature>
<dbReference type="InterPro" id="IPR012334">
    <property type="entry name" value="Pectin_lyas_fold"/>
</dbReference>
<organism evidence="2">
    <name type="scientific">marine sediment metagenome</name>
    <dbReference type="NCBI Taxonomy" id="412755"/>
    <lineage>
        <taxon>unclassified sequences</taxon>
        <taxon>metagenomes</taxon>
        <taxon>ecological metagenomes</taxon>
    </lineage>
</organism>
<dbReference type="InterPro" id="IPR006626">
    <property type="entry name" value="PbH1"/>
</dbReference>
<protein>
    <recommendedName>
        <fullName evidence="1">Right handed beta helix domain-containing protein</fullName>
    </recommendedName>
</protein>
<sequence length="493" mass="54728">NNDETTPGNNEYYGTDGSGTRGYQGLLAAMERLIPGISEIDSIVEGGGVMRFYYPDRYYDIYAPVTGDTSNWYFSMIGGDDANDGHTTATPKQTFPHLLTLDLDPRDSVFFNKGDTWRLTADGDMSWRGAEGNHITFTSYGTGDKPRILGSDTTTAWTDEGLDVWSSNSTFAGSFDPSGDDDNIWFIELDDSIKWGKYEAGGTGNVDEPYDFYYNAGTDILYVYSTDNPATEFASVEVPIIKNVIELQCASDSAEYYTFDGWEIAFYDDKAFRNDYPGGINGQTRQVRGVEIRNCEIHHCGDGNDNGDGDGIFLLYSDVIIENNEIHNTGRHGAQVSLWAMYQDTISNYLVQDNYFHDGYHTTGFDIIIYSDNGTNYVIDSVVVRRNIIDGSFGEIEGAGSNLMYLASEGADAVTLENVWIYNNLFKGAKKSGLQFASNCAGGVFDDIYIHNNVFFDFHIDNTNNSLIVLDSSNGAFTDTYIRNNIIYSASDN</sequence>
<dbReference type="InterPro" id="IPR011050">
    <property type="entry name" value="Pectin_lyase_fold/virulence"/>
</dbReference>
<proteinExistence type="predicted"/>